<sequence>MTKRRDIIKTIRDAAKKQGLATEVTESGNHTIVIVDGMKIPLPRHNEVREMTTRGIYKQAAEKLGEDWWR</sequence>
<dbReference type="EMBL" id="BAABJM010000001">
    <property type="protein sequence ID" value="GAA5044558.1"/>
    <property type="molecule type" value="Genomic_DNA"/>
</dbReference>
<dbReference type="RefSeq" id="WP_345493571.1">
    <property type="nucleotide sequence ID" value="NZ_BAABJM010000001.1"/>
</dbReference>
<protein>
    <recommendedName>
        <fullName evidence="3">Type II toxin-antitoxin system HicA family toxin</fullName>
    </recommendedName>
</protein>
<organism evidence="1 2">
    <name type="scientific">Nocardia callitridis</name>
    <dbReference type="NCBI Taxonomy" id="648753"/>
    <lineage>
        <taxon>Bacteria</taxon>
        <taxon>Bacillati</taxon>
        <taxon>Actinomycetota</taxon>
        <taxon>Actinomycetes</taxon>
        <taxon>Mycobacteriales</taxon>
        <taxon>Nocardiaceae</taxon>
        <taxon>Nocardia</taxon>
    </lineage>
</organism>
<gene>
    <name evidence="1" type="ORF">GCM10023318_07480</name>
</gene>
<dbReference type="Proteomes" id="UP001500603">
    <property type="component" value="Unassembled WGS sequence"/>
</dbReference>
<reference evidence="2" key="1">
    <citation type="journal article" date="2019" name="Int. J. Syst. Evol. Microbiol.">
        <title>The Global Catalogue of Microorganisms (GCM) 10K type strain sequencing project: providing services to taxonomists for standard genome sequencing and annotation.</title>
        <authorList>
            <consortium name="The Broad Institute Genomics Platform"/>
            <consortium name="The Broad Institute Genome Sequencing Center for Infectious Disease"/>
            <person name="Wu L."/>
            <person name="Ma J."/>
        </authorList>
    </citation>
    <scope>NUCLEOTIDE SEQUENCE [LARGE SCALE GENOMIC DNA]</scope>
    <source>
        <strain evidence="2">JCM 18298</strain>
    </source>
</reference>
<accession>A0ABP9JWP9</accession>
<name>A0ABP9JWP9_9NOCA</name>
<evidence type="ECO:0008006" key="3">
    <source>
        <dbReference type="Google" id="ProtNLM"/>
    </source>
</evidence>
<proteinExistence type="predicted"/>
<keyword evidence="2" id="KW-1185">Reference proteome</keyword>
<evidence type="ECO:0000313" key="1">
    <source>
        <dbReference type="EMBL" id="GAA5044558.1"/>
    </source>
</evidence>
<evidence type="ECO:0000313" key="2">
    <source>
        <dbReference type="Proteomes" id="UP001500603"/>
    </source>
</evidence>
<comment type="caution">
    <text evidence="1">The sequence shown here is derived from an EMBL/GenBank/DDBJ whole genome shotgun (WGS) entry which is preliminary data.</text>
</comment>